<accession>A0A8H7W3W6</accession>
<feature type="compositionally biased region" description="Basic and acidic residues" evidence="1">
    <location>
        <begin position="73"/>
        <end position="83"/>
    </location>
</feature>
<sequence length="172" mass="18665">MAPTEMTQDGIPATPPCSPDLPSPEQSRLRSQDESSSLLQSAHAPAIDDLEQLSSKLAKARLTDLAGESIAPELRDREIHSSGDDIPVILPLFDEEGWEPIGIFPDSDSELSRNASSDKAFSDTSPSEASSETSSDRDSSEAGEEYIDIDFLDGYEYPRPDLADNTKHRTGL</sequence>
<feature type="compositionally biased region" description="Low complexity" evidence="1">
    <location>
        <begin position="122"/>
        <end position="133"/>
    </location>
</feature>
<feature type="compositionally biased region" description="Pro residues" evidence="1">
    <location>
        <begin position="13"/>
        <end position="22"/>
    </location>
</feature>
<dbReference type="EMBL" id="JAFJYH010000274">
    <property type="protein sequence ID" value="KAG4414252.1"/>
    <property type="molecule type" value="Genomic_DNA"/>
</dbReference>
<feature type="compositionally biased region" description="Basic and acidic residues" evidence="1">
    <location>
        <begin position="156"/>
        <end position="172"/>
    </location>
</feature>
<feature type="compositionally biased region" description="Acidic residues" evidence="1">
    <location>
        <begin position="141"/>
        <end position="153"/>
    </location>
</feature>
<reference evidence="2" key="1">
    <citation type="submission" date="2021-02" db="EMBL/GenBank/DDBJ databases">
        <title>Genome sequence Cadophora malorum strain M34.</title>
        <authorList>
            <person name="Stefanovic E."/>
            <person name="Vu D."/>
            <person name="Scully C."/>
            <person name="Dijksterhuis J."/>
            <person name="Roader J."/>
            <person name="Houbraken J."/>
        </authorList>
    </citation>
    <scope>NUCLEOTIDE SEQUENCE</scope>
    <source>
        <strain evidence="2">M34</strain>
    </source>
</reference>
<evidence type="ECO:0000313" key="3">
    <source>
        <dbReference type="Proteomes" id="UP000664132"/>
    </source>
</evidence>
<dbReference type="OrthoDB" id="3575724at2759"/>
<evidence type="ECO:0000256" key="1">
    <source>
        <dbReference type="SAM" id="MobiDB-lite"/>
    </source>
</evidence>
<gene>
    <name evidence="2" type="ORF">IFR04_012624</name>
</gene>
<dbReference type="AlphaFoldDB" id="A0A8H7W3W6"/>
<comment type="caution">
    <text evidence="2">The sequence shown here is derived from an EMBL/GenBank/DDBJ whole genome shotgun (WGS) entry which is preliminary data.</text>
</comment>
<feature type="region of interest" description="Disordered" evidence="1">
    <location>
        <begin position="64"/>
        <end position="84"/>
    </location>
</feature>
<protein>
    <submittedName>
        <fullName evidence="2">Uncharacterized protein</fullName>
    </submittedName>
</protein>
<feature type="region of interest" description="Disordered" evidence="1">
    <location>
        <begin position="99"/>
        <end position="172"/>
    </location>
</feature>
<evidence type="ECO:0000313" key="2">
    <source>
        <dbReference type="EMBL" id="KAG4414252.1"/>
    </source>
</evidence>
<name>A0A8H7W3W6_9HELO</name>
<organism evidence="2 3">
    <name type="scientific">Cadophora malorum</name>
    <dbReference type="NCBI Taxonomy" id="108018"/>
    <lineage>
        <taxon>Eukaryota</taxon>
        <taxon>Fungi</taxon>
        <taxon>Dikarya</taxon>
        <taxon>Ascomycota</taxon>
        <taxon>Pezizomycotina</taxon>
        <taxon>Leotiomycetes</taxon>
        <taxon>Helotiales</taxon>
        <taxon>Ploettnerulaceae</taxon>
        <taxon>Cadophora</taxon>
    </lineage>
</organism>
<feature type="region of interest" description="Disordered" evidence="1">
    <location>
        <begin position="1"/>
        <end position="43"/>
    </location>
</feature>
<dbReference type="Proteomes" id="UP000664132">
    <property type="component" value="Unassembled WGS sequence"/>
</dbReference>
<keyword evidence="3" id="KW-1185">Reference proteome</keyword>
<proteinExistence type="predicted"/>